<dbReference type="EMBL" id="JALBCA010000129">
    <property type="protein sequence ID" value="KAI2382351.1"/>
    <property type="molecule type" value="Genomic_DNA"/>
</dbReference>
<protein>
    <submittedName>
        <fullName evidence="1">dTDP-fucopyranose mutase</fullName>
    </submittedName>
</protein>
<comment type="caution">
    <text evidence="1">The sequence shown here is derived from an EMBL/GenBank/DDBJ whole genome shotgun (WGS) entry which is preliminary data.</text>
</comment>
<sequence>MVLSLQPLLDIGDDKILSDDKIQALLLEAEQRLLQKSAETNKGDNVDSGHLSLVETPKTETRVYIPKLRVDQTVKPYVQEVEGVASLDESRVIPDQLKKLSDTIRSVGQPGQLAKAKEKPTSGPDWFDLPKTVITPELKRDLQILRMRSVLDPKRHYKKENGKAKLPEYSQVGTIIEGATEFFSSRIAKRDRKKTFVEEAMVIEEESGRFKRKYNEIQDAKTSGKKAFYKGLQAKRKRSQKKR</sequence>
<proteinExistence type="predicted"/>
<accession>A0ACB8UNZ3</accession>
<organism evidence="1">
    <name type="scientific">Ophidiomyces ophidiicola</name>
    <dbReference type="NCBI Taxonomy" id="1387563"/>
    <lineage>
        <taxon>Eukaryota</taxon>
        <taxon>Fungi</taxon>
        <taxon>Dikarya</taxon>
        <taxon>Ascomycota</taxon>
        <taxon>Pezizomycotina</taxon>
        <taxon>Eurotiomycetes</taxon>
        <taxon>Eurotiomycetidae</taxon>
        <taxon>Onygenales</taxon>
        <taxon>Onygenaceae</taxon>
        <taxon>Ophidiomyces</taxon>
    </lineage>
</organism>
<reference evidence="1" key="1">
    <citation type="journal article" date="2022" name="bioRxiv">
        <title>Population genetic analysis of Ophidiomyces ophidiicola, the causative agent of snake fungal disease, indicates recent introductions to the USA.</title>
        <authorList>
            <person name="Ladner J.T."/>
            <person name="Palmer J.M."/>
            <person name="Ettinger C.L."/>
            <person name="Stajich J.E."/>
            <person name="Farrell T.M."/>
            <person name="Glorioso B.M."/>
            <person name="Lawson B."/>
            <person name="Price S.J."/>
            <person name="Stengle A.G."/>
            <person name="Grear D.A."/>
            <person name="Lorch J.M."/>
        </authorList>
    </citation>
    <scope>NUCLEOTIDE SEQUENCE</scope>
    <source>
        <strain evidence="1">NWHC 24266-5</strain>
    </source>
</reference>
<evidence type="ECO:0000313" key="1">
    <source>
        <dbReference type="EMBL" id="KAI2382351.1"/>
    </source>
</evidence>
<name>A0ACB8UNZ3_9EURO</name>
<gene>
    <name evidence="1" type="primary">fcf2</name>
    <name evidence="1" type="ORF">LOY88_006116</name>
</gene>